<dbReference type="SMART" id="SM01190">
    <property type="entry name" value="EMP24_GP25L"/>
    <property type="match status" value="1"/>
</dbReference>
<comment type="similarity">
    <text evidence="4 10">Belongs to the EMP24/GP25L family.</text>
</comment>
<comment type="subcellular location">
    <subcellularLocation>
        <location evidence="1">Endoplasmic reticulum membrane</location>
        <topology evidence="1">Single-pass type I membrane protein</topology>
    </subcellularLocation>
    <subcellularLocation>
        <location evidence="2">Endoplasmic reticulum-Golgi intermediate compartment membrane</location>
        <topology evidence="2">Single-pass type I membrane protein</topology>
    </subcellularLocation>
    <subcellularLocation>
        <location evidence="3">Golgi apparatus</location>
        <location evidence="3">cis-Golgi network membrane</location>
        <topology evidence="3">Single-pass type I membrane protein</topology>
    </subcellularLocation>
    <subcellularLocation>
        <location evidence="10">Membrane</location>
        <topology evidence="10">Single-pass type I membrane protein</topology>
    </subcellularLocation>
</comment>
<keyword evidence="5 10" id="KW-0812">Transmembrane</keyword>
<dbReference type="SUPFAM" id="SSF101576">
    <property type="entry name" value="Supernatant protein factor (SPF), C-terminal domain"/>
    <property type="match status" value="1"/>
</dbReference>
<keyword evidence="8" id="KW-1133">Transmembrane helix</keyword>
<evidence type="ECO:0000256" key="5">
    <source>
        <dbReference type="ARBA" id="ARBA00022692"/>
    </source>
</evidence>
<feature type="domain" description="GOLD" evidence="12">
    <location>
        <begin position="100"/>
        <end position="182"/>
    </location>
</feature>
<dbReference type="InterPro" id="IPR036598">
    <property type="entry name" value="GOLD_dom_sf"/>
</dbReference>
<dbReference type="OrthoDB" id="62956at2759"/>
<evidence type="ECO:0000313" key="14">
    <source>
        <dbReference type="Proteomes" id="UP000765507"/>
    </source>
</evidence>
<dbReference type="Proteomes" id="UP000765507">
    <property type="component" value="Unassembled WGS sequence"/>
</dbReference>
<dbReference type="GO" id="GO:0033116">
    <property type="term" value="C:endoplasmic reticulum-Golgi intermediate compartment membrane"/>
    <property type="evidence" value="ECO:0007669"/>
    <property type="project" value="UniProtKB-SubCell"/>
</dbReference>
<protein>
    <submittedName>
        <fullName evidence="13">Transmembrane p24 trafficking protein 3</fullName>
    </submittedName>
</protein>
<dbReference type="Pfam" id="PF01105">
    <property type="entry name" value="EMP24_GP25L"/>
    <property type="match status" value="1"/>
</dbReference>
<dbReference type="GO" id="GO:0005789">
    <property type="term" value="C:endoplasmic reticulum membrane"/>
    <property type="evidence" value="ECO:0007669"/>
    <property type="project" value="UniProtKB-SubCell"/>
</dbReference>
<evidence type="ECO:0000259" key="12">
    <source>
        <dbReference type="PROSITE" id="PS50866"/>
    </source>
</evidence>
<sequence>GPPRVSLPHGPSFRGGPCPARDLAHPSAAAGRRCAPGPAPPEGARLRAGGPEAALSARLRCHVSGRRGMGGRALCALLWLLQAGRAGGAELTFELPDSARQCFHEPLQRGLRFTLDFQVITGGHYDVDCSVEDPNGKTLYQEAKKQYDSFTHRAEVTGVYTFCFSNEFSTFSHKTVYFDFQVGDEPPILPDMSHRVTALTQMESACVTIHEALNSVIDSQTHYRLREAQDRIRAEELNNHVSYWSVGETLLLLVVSVSQVMLLKSFFTETRATAGVVST</sequence>
<reference evidence="13 14" key="1">
    <citation type="journal article" date="2020" name="G3 (Bethesda)">
        <title>Draft Genome of the Common Snapping Turtle, Chelydra serpentina, a Model for Phenotypic Plasticity in Reptiles.</title>
        <authorList>
            <person name="Das D."/>
            <person name="Singh S.K."/>
            <person name="Bierstedt J."/>
            <person name="Erickson A."/>
            <person name="Galli G.L.J."/>
            <person name="Crossley D.A. 2nd"/>
            <person name="Rhen T."/>
        </authorList>
    </citation>
    <scope>NUCLEOTIDE SEQUENCE [LARGE SCALE GENOMIC DNA]</scope>
    <source>
        <strain evidence="13">KW</strain>
    </source>
</reference>
<keyword evidence="6" id="KW-0732">Signal</keyword>
<keyword evidence="7" id="KW-0256">Endoplasmic reticulum</keyword>
<evidence type="ECO:0000256" key="7">
    <source>
        <dbReference type="ARBA" id="ARBA00022824"/>
    </source>
</evidence>
<dbReference type="EMBL" id="JAHGAV010000016">
    <property type="protein sequence ID" value="KAG6938672.1"/>
    <property type="molecule type" value="Genomic_DNA"/>
</dbReference>
<evidence type="ECO:0000256" key="1">
    <source>
        <dbReference type="ARBA" id="ARBA00004115"/>
    </source>
</evidence>
<dbReference type="AlphaFoldDB" id="A0A8T1TB19"/>
<dbReference type="GO" id="GO:0005794">
    <property type="term" value="C:Golgi apparatus"/>
    <property type="evidence" value="ECO:0007669"/>
    <property type="project" value="UniProtKB-SubCell"/>
</dbReference>
<evidence type="ECO:0000256" key="6">
    <source>
        <dbReference type="ARBA" id="ARBA00022729"/>
    </source>
</evidence>
<keyword evidence="14" id="KW-1185">Reference proteome</keyword>
<name>A0A8T1TB19_CHESE</name>
<evidence type="ECO:0000256" key="8">
    <source>
        <dbReference type="ARBA" id="ARBA00022989"/>
    </source>
</evidence>
<dbReference type="InterPro" id="IPR015720">
    <property type="entry name" value="Emp24-like"/>
</dbReference>
<gene>
    <name evidence="13" type="primary">TMED3</name>
    <name evidence="13" type="ORF">G0U57_005129</name>
</gene>
<evidence type="ECO:0000256" key="4">
    <source>
        <dbReference type="ARBA" id="ARBA00007104"/>
    </source>
</evidence>
<evidence type="ECO:0000256" key="11">
    <source>
        <dbReference type="SAM" id="MobiDB-lite"/>
    </source>
</evidence>
<evidence type="ECO:0000256" key="2">
    <source>
        <dbReference type="ARBA" id="ARBA00004151"/>
    </source>
</evidence>
<feature type="region of interest" description="Disordered" evidence="11">
    <location>
        <begin position="29"/>
        <end position="49"/>
    </location>
</feature>
<dbReference type="PROSITE" id="PS50866">
    <property type="entry name" value="GOLD"/>
    <property type="match status" value="1"/>
</dbReference>
<proteinExistence type="inferred from homology"/>
<comment type="caution">
    <text evidence="13">The sequence shown here is derived from an EMBL/GenBank/DDBJ whole genome shotgun (WGS) entry which is preliminary data.</text>
</comment>
<evidence type="ECO:0000256" key="10">
    <source>
        <dbReference type="RuleBase" id="RU003827"/>
    </source>
</evidence>
<feature type="non-terminal residue" evidence="13">
    <location>
        <position position="1"/>
    </location>
</feature>
<evidence type="ECO:0000256" key="3">
    <source>
        <dbReference type="ARBA" id="ARBA00004619"/>
    </source>
</evidence>
<dbReference type="Gene3D" id="2.60.120.680">
    <property type="entry name" value="GOLD domain"/>
    <property type="match status" value="1"/>
</dbReference>
<accession>A0A8T1TB19</accession>
<organism evidence="13 14">
    <name type="scientific">Chelydra serpentina</name>
    <name type="common">Snapping turtle</name>
    <name type="synonym">Testudo serpentina</name>
    <dbReference type="NCBI Taxonomy" id="8475"/>
    <lineage>
        <taxon>Eukaryota</taxon>
        <taxon>Metazoa</taxon>
        <taxon>Chordata</taxon>
        <taxon>Craniata</taxon>
        <taxon>Vertebrata</taxon>
        <taxon>Euteleostomi</taxon>
        <taxon>Archelosauria</taxon>
        <taxon>Testudinata</taxon>
        <taxon>Testudines</taxon>
        <taxon>Cryptodira</taxon>
        <taxon>Durocryptodira</taxon>
        <taxon>Americhelydia</taxon>
        <taxon>Chelydroidea</taxon>
        <taxon>Chelydridae</taxon>
        <taxon>Chelydra</taxon>
    </lineage>
</organism>
<dbReference type="PANTHER" id="PTHR22811">
    <property type="entry name" value="TRANSMEMBRANE EMP24 DOMAIN-CONTAINING PROTEIN"/>
    <property type="match status" value="1"/>
</dbReference>
<evidence type="ECO:0000313" key="13">
    <source>
        <dbReference type="EMBL" id="KAG6938672.1"/>
    </source>
</evidence>
<evidence type="ECO:0000256" key="9">
    <source>
        <dbReference type="ARBA" id="ARBA00023136"/>
    </source>
</evidence>
<dbReference type="InterPro" id="IPR009038">
    <property type="entry name" value="GOLD_dom"/>
</dbReference>
<keyword evidence="9" id="KW-0472">Membrane</keyword>